<dbReference type="AlphaFoldDB" id="A0A7J7FCG6"/>
<gene>
    <name evidence="4" type="ORF">HPG69_002096</name>
</gene>
<evidence type="ECO:0000256" key="3">
    <source>
        <dbReference type="PIRSR" id="PIRSR606689-1"/>
    </source>
</evidence>
<reference evidence="4 5" key="1">
    <citation type="journal article" date="2020" name="Mol. Biol. Evol.">
        <title>Interspecific Gene Flow and the Evolution of Specialization in Black and White Rhinoceros.</title>
        <authorList>
            <person name="Moodley Y."/>
            <person name="Westbury M.V."/>
            <person name="Russo I.M."/>
            <person name="Gopalakrishnan S."/>
            <person name="Rakotoarivelo A."/>
            <person name="Olsen R.A."/>
            <person name="Prost S."/>
            <person name="Tunstall T."/>
            <person name="Ryder O.A."/>
            <person name="Dalen L."/>
            <person name="Bruford M.W."/>
        </authorList>
    </citation>
    <scope>NUCLEOTIDE SEQUENCE [LARGE SCALE GENOMIC DNA]</scope>
    <source>
        <strain evidence="4">SBR-YM</strain>
        <tissue evidence="4">Skin</tissue>
    </source>
</reference>
<dbReference type="GO" id="GO:0005525">
    <property type="term" value="F:GTP binding"/>
    <property type="evidence" value="ECO:0007669"/>
    <property type="project" value="UniProtKB-KW"/>
</dbReference>
<dbReference type="InterPro" id="IPR027417">
    <property type="entry name" value="P-loop_NTPase"/>
</dbReference>
<name>A0A7J7FCG6_DICBM</name>
<dbReference type="PANTHER" id="PTHR11711">
    <property type="entry name" value="ADP RIBOSYLATION FACTOR-RELATED"/>
    <property type="match status" value="1"/>
</dbReference>
<dbReference type="Gene3D" id="3.40.50.300">
    <property type="entry name" value="P-loop containing nucleotide triphosphate hydrolases"/>
    <property type="match status" value="1"/>
</dbReference>
<dbReference type="Pfam" id="PF00025">
    <property type="entry name" value="Arf"/>
    <property type="match status" value="2"/>
</dbReference>
<dbReference type="Proteomes" id="UP000551758">
    <property type="component" value="Unassembled WGS sequence"/>
</dbReference>
<keyword evidence="5" id="KW-1185">Reference proteome</keyword>
<dbReference type="SMART" id="SM00177">
    <property type="entry name" value="ARF"/>
    <property type="match status" value="1"/>
</dbReference>
<dbReference type="SUPFAM" id="SSF52540">
    <property type="entry name" value="P-loop containing nucleoside triphosphate hydrolases"/>
    <property type="match status" value="1"/>
</dbReference>
<dbReference type="EMBL" id="JACDTQ010000812">
    <property type="protein sequence ID" value="KAF5925647.1"/>
    <property type="molecule type" value="Genomic_DNA"/>
</dbReference>
<organism evidence="4 5">
    <name type="scientific">Diceros bicornis minor</name>
    <name type="common">South-central black rhinoceros</name>
    <dbReference type="NCBI Taxonomy" id="77932"/>
    <lineage>
        <taxon>Eukaryota</taxon>
        <taxon>Metazoa</taxon>
        <taxon>Chordata</taxon>
        <taxon>Craniata</taxon>
        <taxon>Vertebrata</taxon>
        <taxon>Euteleostomi</taxon>
        <taxon>Mammalia</taxon>
        <taxon>Eutheria</taxon>
        <taxon>Laurasiatheria</taxon>
        <taxon>Perissodactyla</taxon>
        <taxon>Rhinocerotidae</taxon>
        <taxon>Diceros</taxon>
    </lineage>
</organism>
<dbReference type="InterPro" id="IPR006689">
    <property type="entry name" value="Small_GTPase_ARF/SAR"/>
</dbReference>
<feature type="non-terminal residue" evidence="4">
    <location>
        <position position="1"/>
    </location>
</feature>
<dbReference type="InterPro" id="IPR024156">
    <property type="entry name" value="Small_GTPase_ARF"/>
</dbReference>
<evidence type="ECO:0000313" key="5">
    <source>
        <dbReference type="Proteomes" id="UP000551758"/>
    </source>
</evidence>
<keyword evidence="1 3" id="KW-0547">Nucleotide-binding</keyword>
<keyword evidence="2 3" id="KW-0342">GTP-binding</keyword>
<accession>A0A7J7FCG6</accession>
<comment type="caution">
    <text evidence="4">The sequence shown here is derived from an EMBL/GenBank/DDBJ whole genome shotgun (WGS) entry which is preliminary data.</text>
</comment>
<evidence type="ECO:0000313" key="4">
    <source>
        <dbReference type="EMBL" id="KAF5925647.1"/>
    </source>
</evidence>
<sequence length="92" mass="10432">EKTTLVQLKLAEAVTTTSTVGFNVKIVEEKNISITVWVAELLMRIAEVEFRDTVLLVFANKQDLPNAMNVAEITDKLGLHYLCHRNWFLQAS</sequence>
<protein>
    <submittedName>
        <fullName evidence="4">Uncharacterized protein</fullName>
    </submittedName>
</protein>
<evidence type="ECO:0000256" key="1">
    <source>
        <dbReference type="ARBA" id="ARBA00022741"/>
    </source>
</evidence>
<dbReference type="GO" id="GO:0003924">
    <property type="term" value="F:GTPase activity"/>
    <property type="evidence" value="ECO:0007669"/>
    <property type="project" value="InterPro"/>
</dbReference>
<proteinExistence type="predicted"/>
<feature type="binding site" evidence="3">
    <location>
        <begin position="60"/>
        <end position="63"/>
    </location>
    <ligand>
        <name>GTP</name>
        <dbReference type="ChEBI" id="CHEBI:37565"/>
    </ligand>
</feature>
<evidence type="ECO:0000256" key="2">
    <source>
        <dbReference type="ARBA" id="ARBA00023134"/>
    </source>
</evidence>